<keyword evidence="2" id="KW-1133">Transmembrane helix</keyword>
<reference evidence="3 4" key="1">
    <citation type="submission" date="2020-12" db="EMBL/GenBank/DDBJ databases">
        <title>Streptomyces typhae sp. nov., a novel endophytic actinomycete isolated from the root of cattail pollen (Typha angustifolia L.).</title>
        <authorList>
            <person name="Peng C."/>
            <person name="Liu C."/>
        </authorList>
    </citation>
    <scope>NUCLEOTIDE SEQUENCE [LARGE SCALE GENOMIC DNA]</scope>
    <source>
        <strain evidence="3 4">JCM 4753</strain>
    </source>
</reference>
<gene>
    <name evidence="3" type="ORF">JGB26_24895</name>
</gene>
<accession>A0ABS0XAR8</accession>
<feature type="transmembrane region" description="Helical" evidence="2">
    <location>
        <begin position="9"/>
        <end position="29"/>
    </location>
</feature>
<sequence length="100" mass="9785">MFTARNPRWWLRAAGGVGVVAVTAALLAGTSARHGQARPGPGGGADPRLDAAALAVAAVASTAVLLLLRRPAPGGATDARGGEHADGRGGEHAAAHGGEH</sequence>
<name>A0ABS0XAR8_9ACTN</name>
<proteinExistence type="predicted"/>
<comment type="caution">
    <text evidence="3">The sequence shown here is derived from an EMBL/GenBank/DDBJ whole genome shotgun (WGS) entry which is preliminary data.</text>
</comment>
<dbReference type="RefSeq" id="WP_190114868.1">
    <property type="nucleotide sequence ID" value="NZ_BMVR01000003.1"/>
</dbReference>
<feature type="region of interest" description="Disordered" evidence="1">
    <location>
        <begin position="72"/>
        <end position="100"/>
    </location>
</feature>
<evidence type="ECO:0000313" key="4">
    <source>
        <dbReference type="Proteomes" id="UP000634780"/>
    </source>
</evidence>
<dbReference type="EMBL" id="JAEKOZ010000016">
    <property type="protein sequence ID" value="MBJ3810310.1"/>
    <property type="molecule type" value="Genomic_DNA"/>
</dbReference>
<evidence type="ECO:0000313" key="3">
    <source>
        <dbReference type="EMBL" id="MBJ3810310.1"/>
    </source>
</evidence>
<organism evidence="3 4">
    <name type="scientific">Streptomyces flavofungini</name>
    <dbReference type="NCBI Taxonomy" id="68200"/>
    <lineage>
        <taxon>Bacteria</taxon>
        <taxon>Bacillati</taxon>
        <taxon>Actinomycetota</taxon>
        <taxon>Actinomycetes</taxon>
        <taxon>Kitasatosporales</taxon>
        <taxon>Streptomycetaceae</taxon>
        <taxon>Streptomyces</taxon>
    </lineage>
</organism>
<evidence type="ECO:0000256" key="2">
    <source>
        <dbReference type="SAM" id="Phobius"/>
    </source>
</evidence>
<keyword evidence="4" id="KW-1185">Reference proteome</keyword>
<keyword evidence="2" id="KW-0812">Transmembrane</keyword>
<evidence type="ECO:0000256" key="1">
    <source>
        <dbReference type="SAM" id="MobiDB-lite"/>
    </source>
</evidence>
<feature type="transmembrane region" description="Helical" evidence="2">
    <location>
        <begin position="49"/>
        <end position="68"/>
    </location>
</feature>
<dbReference type="Proteomes" id="UP000634780">
    <property type="component" value="Unassembled WGS sequence"/>
</dbReference>
<protein>
    <submittedName>
        <fullName evidence="3">Uncharacterized protein</fullName>
    </submittedName>
</protein>
<feature type="compositionally biased region" description="Basic and acidic residues" evidence="1">
    <location>
        <begin position="80"/>
        <end position="100"/>
    </location>
</feature>
<keyword evidence="2" id="KW-0472">Membrane</keyword>